<proteinExistence type="predicted"/>
<reference evidence="2" key="2">
    <citation type="submission" date="2025-09" db="UniProtKB">
        <authorList>
            <consortium name="Ensembl"/>
        </authorList>
    </citation>
    <scope>IDENTIFICATION</scope>
</reference>
<dbReference type="Proteomes" id="UP000264800">
    <property type="component" value="Unplaced"/>
</dbReference>
<dbReference type="InterPro" id="IPR008983">
    <property type="entry name" value="Tumour_necrosis_fac-like_dom"/>
</dbReference>
<accession>A0A3Q3END9</accession>
<dbReference type="GeneTree" id="ENSGT00940000171828"/>
<evidence type="ECO:0000256" key="1">
    <source>
        <dbReference type="SAM" id="Phobius"/>
    </source>
</evidence>
<protein>
    <recommendedName>
        <fullName evidence="4">TNF family profile domain-containing protein</fullName>
    </recommendedName>
</protein>
<feature type="transmembrane region" description="Helical" evidence="1">
    <location>
        <begin position="12"/>
        <end position="33"/>
    </location>
</feature>
<keyword evidence="1" id="KW-1133">Transmembrane helix</keyword>
<keyword evidence="1" id="KW-0812">Transmembrane</keyword>
<evidence type="ECO:0008006" key="4">
    <source>
        <dbReference type="Google" id="ProtNLM"/>
    </source>
</evidence>
<sequence length="177" mass="19505">MEGPPPPSLKVLMLQVWCAVLTLTLVVMATLLIPLKSKSADVSVLPVPLFHHFYFSVKNRKLEHDGSWVEDLSCASCSLILKNNSIYCNRTGSAPAPYFIYAQVVFKKSGQARSVTLIRNASSSGKSQRNLVEVPAPAEGSVWLGKIIKLTDGESISLQIHGEYRKENTFWGGFQLP</sequence>
<evidence type="ECO:0000313" key="2">
    <source>
        <dbReference type="Ensembl" id="ENSKMAP00000003347.1"/>
    </source>
</evidence>
<evidence type="ECO:0000313" key="3">
    <source>
        <dbReference type="Proteomes" id="UP000264800"/>
    </source>
</evidence>
<name>A0A3Q3END9_KRYMA</name>
<organism evidence="2 3">
    <name type="scientific">Kryptolebias marmoratus</name>
    <name type="common">Mangrove killifish</name>
    <name type="synonym">Rivulus marmoratus</name>
    <dbReference type="NCBI Taxonomy" id="37003"/>
    <lineage>
        <taxon>Eukaryota</taxon>
        <taxon>Metazoa</taxon>
        <taxon>Chordata</taxon>
        <taxon>Craniata</taxon>
        <taxon>Vertebrata</taxon>
        <taxon>Euteleostomi</taxon>
        <taxon>Actinopterygii</taxon>
        <taxon>Neopterygii</taxon>
        <taxon>Teleostei</taxon>
        <taxon>Neoteleostei</taxon>
        <taxon>Acanthomorphata</taxon>
        <taxon>Ovalentaria</taxon>
        <taxon>Atherinomorphae</taxon>
        <taxon>Cyprinodontiformes</taxon>
        <taxon>Rivulidae</taxon>
        <taxon>Kryptolebias</taxon>
    </lineage>
</organism>
<keyword evidence="1" id="KW-0472">Membrane</keyword>
<reference evidence="2" key="1">
    <citation type="submission" date="2025-08" db="UniProtKB">
        <authorList>
            <consortium name="Ensembl"/>
        </authorList>
    </citation>
    <scope>IDENTIFICATION</scope>
</reference>
<dbReference type="SUPFAM" id="SSF49842">
    <property type="entry name" value="TNF-like"/>
    <property type="match status" value="1"/>
</dbReference>
<dbReference type="AlphaFoldDB" id="A0A3Q3END9"/>
<dbReference type="Gene3D" id="2.60.120.40">
    <property type="match status" value="1"/>
</dbReference>
<dbReference type="Ensembl" id="ENSKMAT00000003411.1">
    <property type="protein sequence ID" value="ENSKMAP00000003347.1"/>
    <property type="gene ID" value="ENSKMAG00000002548.1"/>
</dbReference>
<keyword evidence="3" id="KW-1185">Reference proteome</keyword>
<dbReference type="OMA" id="TFWGAFQ"/>